<feature type="region of interest" description="Disordered" evidence="8">
    <location>
        <begin position="528"/>
        <end position="547"/>
    </location>
</feature>
<dbReference type="CDD" id="cd14473">
    <property type="entry name" value="FERM_B-lobe"/>
    <property type="match status" value="1"/>
</dbReference>
<dbReference type="InterPro" id="IPR000299">
    <property type="entry name" value="FERM_domain"/>
</dbReference>
<dbReference type="PROSITE" id="PS50056">
    <property type="entry name" value="TYR_PHOSPHATASE_2"/>
    <property type="match status" value="1"/>
</dbReference>
<dbReference type="SMART" id="SM00404">
    <property type="entry name" value="PTPc_motif"/>
    <property type="match status" value="1"/>
</dbReference>
<evidence type="ECO:0000313" key="15">
    <source>
        <dbReference type="WBParaSite" id="BXY_0367300.1"/>
    </source>
</evidence>
<dbReference type="PROSITE" id="PS50057">
    <property type="entry name" value="FERM_3"/>
    <property type="match status" value="1"/>
</dbReference>
<dbReference type="SMART" id="SM00194">
    <property type="entry name" value="PTPc"/>
    <property type="match status" value="1"/>
</dbReference>
<evidence type="ECO:0000313" key="14">
    <source>
        <dbReference type="Proteomes" id="UP000659654"/>
    </source>
</evidence>
<keyword evidence="4" id="KW-0963">Cytoplasm</keyword>
<dbReference type="Gene3D" id="3.90.190.10">
    <property type="entry name" value="Protein tyrosine phosphatase superfamily"/>
    <property type="match status" value="1"/>
</dbReference>
<dbReference type="SMART" id="SM01196">
    <property type="entry name" value="FERM_C"/>
    <property type="match status" value="1"/>
</dbReference>
<feature type="compositionally biased region" description="Low complexity" evidence="8">
    <location>
        <begin position="675"/>
        <end position="690"/>
    </location>
</feature>
<dbReference type="OrthoDB" id="10012364at2759"/>
<dbReference type="InterPro" id="IPR003595">
    <property type="entry name" value="Tyr_Pase_cat"/>
</dbReference>
<sequence>MSSMIKMPLKLRLGKKSGRYDLSQDIYVLSIFVGDVLLVQCTLTSDSTAQQCMEYLMEKIDLTQVKFFALRYQMKCNDPDRRMMRWVEMDKSLRKQLEKWACKPRQVQLAILFHTPNVFALSDPTARSLYYNLLKLDVIHGKFVMDVDKYINLAAYSMQVEYGDYNGDSHTMEFLRSLPLLPQHFFRNSQLVDEFLVRILTVYERLNGMQPSYAAFLYIVDAQQCEGYGEEFFTAKDDESTEVQVGYSPDGLIVKRCHSNNLKYRWQDIKDICNVKRTLHVKCKVDATNAQFTMEDQEVARYVVQVLTWQWQYALTDAIQHKAVPMSINNLQGAIRTFGSQPAPRINTSDLTPSNAHSLDLTVSQTSSYCPSQPSSSSSINRFTPFISRNQTSGLHPVQSFQHHVNSGVMNVNRNRAATSASTQHLPTLVSTPSLTHQSSLFVTQGQYNKQSNVYRPSSSRADKENLNTPQFDSRLAERHILKEMVNQQQIQQKTMGSSPEIHTMGTNNLRNYGNSHLMRRAQSNARGFQTNNQRSNNFSDEKFTAPGHTLSTPDLALKWMSSPDLISSAVANQLAAIRQQQNGSRAPVMNVVSEPPHASSTSSGSSSGRRIRGPPGTPRFSQGHVISGTRPPGQPITYPIPVLDQSGTALEPPTYTQAVCQKPVHSPHMFYNPSSLPQSSIASSSSADSYVRQLNGEESEGSEPEASVNMDRSFRSPSPPSSESKMRHVLLNGVARTGSLATQNIHLVDSSNDDTLRSLRDKLETPQGIDAEFAAIPWKRLSAGVSTSQHPENQPRNRPGNVFPYEDTRVMLTPTKHNTDGYINASNVHLPIGDYTARYIVCQAPMKSTTNDFWQMIWESGARLIVMLVNPNQVAKTDSIPPYWPTKAKEKMALNDYFVKMVSSTTTTFQTTSVFSLKCMRTESSFLAFIDAVSSLKRQIENERAAETDSGVFSILQGKQGDRRSSRTNLTDVTNRKRSQSADGGGWRRKLRLATLSTHTPPTSKRASHNSSQISDNSVVSEVSQPPEQNLEPPTVVHCTDGASESGVYLLVESLIQCTEHNLTVDVPNTLKALRQQRMYLVKNVNQYRFAYSILTNYLEQSRLI</sequence>
<dbReference type="InterPro" id="IPR035963">
    <property type="entry name" value="FERM_2"/>
</dbReference>
<feature type="region of interest" description="Disordered" evidence="8">
    <location>
        <begin position="671"/>
        <end position="727"/>
    </location>
</feature>
<evidence type="ECO:0000259" key="11">
    <source>
        <dbReference type="PROSITE" id="PS50057"/>
    </source>
</evidence>
<dbReference type="eggNOG" id="KOG0792">
    <property type="taxonomic scope" value="Eukaryota"/>
</dbReference>
<dbReference type="SUPFAM" id="SSF50729">
    <property type="entry name" value="PH domain-like"/>
    <property type="match status" value="1"/>
</dbReference>
<dbReference type="InterPro" id="IPR018979">
    <property type="entry name" value="FERM_N"/>
</dbReference>
<dbReference type="AlphaFoldDB" id="A0A1I7RSG9"/>
<feature type="compositionally biased region" description="Polar residues" evidence="8">
    <location>
        <begin position="528"/>
        <end position="539"/>
    </location>
</feature>
<dbReference type="InterPro" id="IPR014352">
    <property type="entry name" value="FERM/acyl-CoA-bd_prot_sf"/>
</dbReference>
<dbReference type="PROSITE" id="PS50055">
    <property type="entry name" value="TYR_PHOSPHATASE_PTP"/>
    <property type="match status" value="1"/>
</dbReference>
<feature type="domain" description="Tyrosine-protein phosphatase" evidence="9">
    <location>
        <begin position="770"/>
        <end position="1099"/>
    </location>
</feature>
<dbReference type="PRINTS" id="PR00700">
    <property type="entry name" value="PRTYPHPHTASE"/>
</dbReference>
<dbReference type="InterPro" id="IPR011993">
    <property type="entry name" value="PH-like_dom_sf"/>
</dbReference>
<evidence type="ECO:0000313" key="12">
    <source>
        <dbReference type="EMBL" id="CAD5231676.1"/>
    </source>
</evidence>
<reference evidence="15" key="1">
    <citation type="submission" date="2016-11" db="UniProtKB">
        <authorList>
            <consortium name="WormBaseParasite"/>
        </authorList>
    </citation>
    <scope>IDENTIFICATION</scope>
</reference>
<feature type="region of interest" description="Disordered" evidence="8">
    <location>
        <begin position="957"/>
        <end position="1036"/>
    </location>
</feature>
<evidence type="ECO:0000256" key="3">
    <source>
        <dbReference type="ARBA" id="ARBA00013064"/>
    </source>
</evidence>
<dbReference type="SUPFAM" id="SSF52799">
    <property type="entry name" value="(Phosphotyrosine protein) phosphatases II"/>
    <property type="match status" value="1"/>
</dbReference>
<dbReference type="InterPro" id="IPR000387">
    <property type="entry name" value="Tyr_Pase_dom"/>
</dbReference>
<evidence type="ECO:0000256" key="5">
    <source>
        <dbReference type="ARBA" id="ARBA00022801"/>
    </source>
</evidence>
<dbReference type="Proteomes" id="UP000582659">
    <property type="component" value="Unassembled WGS sequence"/>
</dbReference>
<dbReference type="InterPro" id="IPR029071">
    <property type="entry name" value="Ubiquitin-like_domsf"/>
</dbReference>
<dbReference type="SUPFAM" id="SSF47031">
    <property type="entry name" value="Second domain of FERM"/>
    <property type="match status" value="1"/>
</dbReference>
<dbReference type="Gene3D" id="3.10.20.90">
    <property type="entry name" value="Phosphatidylinositol 3-kinase Catalytic Subunit, Chain A, domain 1"/>
    <property type="match status" value="1"/>
</dbReference>
<dbReference type="Proteomes" id="UP000659654">
    <property type="component" value="Unassembled WGS sequence"/>
</dbReference>
<accession>A0A1I7RSG9</accession>
<feature type="compositionally biased region" description="Low complexity" evidence="8">
    <location>
        <begin position="600"/>
        <end position="609"/>
    </location>
</feature>
<dbReference type="PANTHER" id="PTHR45706:SF1">
    <property type="entry name" value="PEZ, ISOFORM A"/>
    <property type="match status" value="1"/>
</dbReference>
<gene>
    <name evidence="12" type="ORF">BXYJ_LOCUS11772</name>
</gene>
<evidence type="ECO:0000256" key="2">
    <source>
        <dbReference type="ARBA" id="ARBA00009649"/>
    </source>
</evidence>
<dbReference type="SMART" id="SM00295">
    <property type="entry name" value="B41"/>
    <property type="match status" value="1"/>
</dbReference>
<evidence type="ECO:0000256" key="1">
    <source>
        <dbReference type="ARBA" id="ARBA00004245"/>
    </source>
</evidence>
<comment type="similarity">
    <text evidence="2">Belongs to the protein-tyrosine phosphatase family. Non-receptor class subfamily.</text>
</comment>
<feature type="domain" description="Tyrosine specific protein phosphatases" evidence="10">
    <location>
        <begin position="1018"/>
        <end position="1090"/>
    </location>
</feature>
<feature type="compositionally biased region" description="Polar residues" evidence="8">
    <location>
        <begin position="996"/>
        <end position="1029"/>
    </location>
</feature>
<dbReference type="InterPro" id="IPR000242">
    <property type="entry name" value="PTP_cat"/>
</dbReference>
<reference evidence="12" key="2">
    <citation type="submission" date="2020-09" db="EMBL/GenBank/DDBJ databases">
        <authorList>
            <person name="Kikuchi T."/>
        </authorList>
    </citation>
    <scope>NUCLEOTIDE SEQUENCE</scope>
    <source>
        <strain evidence="12">Ka4C1</strain>
    </source>
</reference>
<dbReference type="GO" id="GO:0005856">
    <property type="term" value="C:cytoskeleton"/>
    <property type="evidence" value="ECO:0007669"/>
    <property type="project" value="UniProtKB-SubCell"/>
</dbReference>
<feature type="domain" description="FERM" evidence="11">
    <location>
        <begin position="27"/>
        <end position="318"/>
    </location>
</feature>
<dbReference type="Gene3D" id="1.20.80.10">
    <property type="match status" value="1"/>
</dbReference>
<evidence type="ECO:0000256" key="7">
    <source>
        <dbReference type="ARBA" id="ARBA00023212"/>
    </source>
</evidence>
<evidence type="ECO:0000313" key="13">
    <source>
        <dbReference type="Proteomes" id="UP000095284"/>
    </source>
</evidence>
<dbReference type="GO" id="GO:0004725">
    <property type="term" value="F:protein tyrosine phosphatase activity"/>
    <property type="evidence" value="ECO:0007669"/>
    <property type="project" value="UniProtKB-EC"/>
</dbReference>
<dbReference type="SMR" id="A0A1I7RSG9"/>
<protein>
    <recommendedName>
        <fullName evidence="3">protein-tyrosine-phosphatase</fullName>
        <ecNumber evidence="3">3.1.3.48</ecNumber>
    </recommendedName>
</protein>
<dbReference type="InterPro" id="IPR019748">
    <property type="entry name" value="FERM_central"/>
</dbReference>
<dbReference type="Pfam" id="PF00102">
    <property type="entry name" value="Y_phosphatase"/>
    <property type="match status" value="2"/>
</dbReference>
<dbReference type="PANTHER" id="PTHR45706">
    <property type="entry name" value="TYROSINE-PROTEIN PHOSPHATASE"/>
    <property type="match status" value="1"/>
</dbReference>
<keyword evidence="6" id="KW-0904">Protein phosphatase</keyword>
<dbReference type="EMBL" id="CAJFCV020000005">
    <property type="protein sequence ID" value="CAG9122957.1"/>
    <property type="molecule type" value="Genomic_DNA"/>
</dbReference>
<name>A0A1I7RSG9_BURXY</name>
<dbReference type="EMBL" id="CAJFDI010000005">
    <property type="protein sequence ID" value="CAD5231676.1"/>
    <property type="molecule type" value="Genomic_DNA"/>
</dbReference>
<dbReference type="EC" id="3.1.3.48" evidence="3"/>
<keyword evidence="5" id="KW-0378">Hydrolase</keyword>
<organism evidence="13 15">
    <name type="scientific">Bursaphelenchus xylophilus</name>
    <name type="common">Pinewood nematode worm</name>
    <name type="synonym">Aphelenchoides xylophilus</name>
    <dbReference type="NCBI Taxonomy" id="6326"/>
    <lineage>
        <taxon>Eukaryota</taxon>
        <taxon>Metazoa</taxon>
        <taxon>Ecdysozoa</taxon>
        <taxon>Nematoda</taxon>
        <taxon>Chromadorea</taxon>
        <taxon>Rhabditida</taxon>
        <taxon>Tylenchina</taxon>
        <taxon>Tylenchomorpha</taxon>
        <taxon>Aphelenchoidea</taxon>
        <taxon>Aphelenchoididae</taxon>
        <taxon>Bursaphelenchus</taxon>
    </lineage>
</organism>
<dbReference type="Proteomes" id="UP000095284">
    <property type="component" value="Unplaced"/>
</dbReference>
<dbReference type="WBParaSite" id="BXY_0367300.1">
    <property type="protein sequence ID" value="BXY_0367300.1"/>
    <property type="gene ID" value="BXY_0367300"/>
</dbReference>
<keyword evidence="7" id="KW-0206">Cytoskeleton</keyword>
<comment type="subcellular location">
    <subcellularLocation>
        <location evidence="1">Cytoplasm</location>
        <location evidence="1">Cytoskeleton</location>
    </subcellularLocation>
</comment>
<proteinExistence type="inferred from homology"/>
<dbReference type="InterPro" id="IPR029021">
    <property type="entry name" value="Prot-tyrosine_phosphatase-like"/>
</dbReference>
<evidence type="ECO:0000256" key="6">
    <source>
        <dbReference type="ARBA" id="ARBA00022912"/>
    </source>
</evidence>
<dbReference type="Pfam" id="PF09380">
    <property type="entry name" value="FERM_C"/>
    <property type="match status" value="1"/>
</dbReference>
<dbReference type="InterPro" id="IPR019749">
    <property type="entry name" value="Band_41_domain"/>
</dbReference>
<evidence type="ECO:0000259" key="9">
    <source>
        <dbReference type="PROSITE" id="PS50055"/>
    </source>
</evidence>
<dbReference type="PRINTS" id="PR00935">
    <property type="entry name" value="BAND41"/>
</dbReference>
<evidence type="ECO:0000256" key="8">
    <source>
        <dbReference type="SAM" id="MobiDB-lite"/>
    </source>
</evidence>
<dbReference type="Gene3D" id="2.30.29.30">
    <property type="entry name" value="Pleckstrin-homology domain (PH domain)/Phosphotyrosine-binding domain (PTB)"/>
    <property type="match status" value="1"/>
</dbReference>
<evidence type="ECO:0000259" key="10">
    <source>
        <dbReference type="PROSITE" id="PS50056"/>
    </source>
</evidence>
<feature type="region of interest" description="Disordered" evidence="8">
    <location>
        <begin position="582"/>
        <end position="650"/>
    </location>
</feature>
<evidence type="ECO:0000256" key="4">
    <source>
        <dbReference type="ARBA" id="ARBA00022490"/>
    </source>
</evidence>
<dbReference type="SUPFAM" id="SSF54236">
    <property type="entry name" value="Ubiquitin-like"/>
    <property type="match status" value="1"/>
</dbReference>
<dbReference type="Pfam" id="PF00373">
    <property type="entry name" value="FERM_M"/>
    <property type="match status" value="1"/>
</dbReference>
<dbReference type="Pfam" id="PF09379">
    <property type="entry name" value="FERM_N"/>
    <property type="match status" value="1"/>
</dbReference>
<keyword evidence="14" id="KW-1185">Reference proteome</keyword>
<dbReference type="InterPro" id="IPR018980">
    <property type="entry name" value="FERM_PH-like_C"/>
</dbReference>